<dbReference type="SMART" id="SM00863">
    <property type="entry name" value="tRNA_SAD"/>
    <property type="match status" value="1"/>
</dbReference>
<evidence type="ECO:0000256" key="8">
    <source>
        <dbReference type="ARBA" id="ARBA00022917"/>
    </source>
</evidence>
<comment type="similarity">
    <text evidence="1">Belongs to the class-II aminoacyl-tRNA synthetase family.</text>
</comment>
<keyword evidence="7" id="KW-0694">RNA-binding</keyword>
<dbReference type="NCBIfam" id="NF002436">
    <property type="entry name" value="PRK01584.1"/>
    <property type="match status" value="1"/>
</dbReference>
<evidence type="ECO:0000256" key="5">
    <source>
        <dbReference type="ARBA" id="ARBA00022741"/>
    </source>
</evidence>
<dbReference type="Pfam" id="PF01411">
    <property type="entry name" value="tRNA-synt_2c"/>
    <property type="match status" value="1"/>
</dbReference>
<accession>A0A2H0TBN1</accession>
<keyword evidence="9" id="KW-0030">Aminoacyl-tRNA synthetase</keyword>
<dbReference type="FunFam" id="3.30.980.10:FF:000004">
    <property type="entry name" value="Alanine--tRNA ligase, cytoplasmic"/>
    <property type="match status" value="1"/>
</dbReference>
<dbReference type="SUPFAM" id="SSF55186">
    <property type="entry name" value="ThrRS/AlaRS common domain"/>
    <property type="match status" value="1"/>
</dbReference>
<comment type="caution">
    <text evidence="11">The sequence shown here is derived from an EMBL/GenBank/DDBJ whole genome shotgun (WGS) entry which is preliminary data.</text>
</comment>
<dbReference type="PANTHER" id="PTHR11777">
    <property type="entry name" value="ALANYL-TRNA SYNTHETASE"/>
    <property type="match status" value="1"/>
</dbReference>
<evidence type="ECO:0000313" key="11">
    <source>
        <dbReference type="EMBL" id="PIR68401.1"/>
    </source>
</evidence>
<dbReference type="Gene3D" id="3.30.930.10">
    <property type="entry name" value="Bira Bifunctional Protein, Domain 2"/>
    <property type="match status" value="1"/>
</dbReference>
<dbReference type="GO" id="GO:0000049">
    <property type="term" value="F:tRNA binding"/>
    <property type="evidence" value="ECO:0007669"/>
    <property type="project" value="UniProtKB-KW"/>
</dbReference>
<dbReference type="InterPro" id="IPR018165">
    <property type="entry name" value="Ala-tRNA-synth_IIc_core"/>
</dbReference>
<dbReference type="GO" id="GO:0005737">
    <property type="term" value="C:cytoplasm"/>
    <property type="evidence" value="ECO:0007669"/>
    <property type="project" value="InterPro"/>
</dbReference>
<dbReference type="GO" id="GO:0005524">
    <property type="term" value="F:ATP binding"/>
    <property type="evidence" value="ECO:0007669"/>
    <property type="project" value="UniProtKB-KW"/>
</dbReference>
<evidence type="ECO:0000256" key="1">
    <source>
        <dbReference type="ARBA" id="ARBA00008226"/>
    </source>
</evidence>
<dbReference type="EC" id="6.1.1.7" evidence="2"/>
<sequence>MESNEIRSRFLKFFENRGHKIIPSASLVPENDPSVLFNTAGMQPLVPYLLGQEHPMGKRIVDIQKCVRTGDLEDIGDNRHLSFFEMMGNWSLGDYFKKEAISWSYEFLTSKEEGLGLNPKFLYITVFEGDENAPKDIESAEIWKSLGIPENRIYFLGAEDNWWSAGDNGPCGPDSEMFYDVTGKVGDLSHAEFVEAVNKEDVIEIWNDVFMEYEKKDGKVIGKLKNKNVDTGAGLERITAVMQGKKSAYDTDLFSSIGAVLIPVTHDVKKKRIIADHIRTSVFLISDGVVPSNKDQGYVLRRLIRRAIFCFHNKKITDGEISTLVDVIVLKYGDIYSNLKEQSENIKNVLRGESDKFNQTILQGLKEFEKGIDPFILFTTYGFPIELTEELAREKGQKIDLDDFHKKMIEHQKLSQTASAGMFKGGLANHSEKTIKLHTAHHLLLAGLQAIVSPSVKQKGSNITEERLRIDFLCDRKLTDEEKQKVEDWVNDKIKQGLDVIRREMPLAEAEKIGAEMEFGAKYPEVVSVYFIEDKNGDAISKEFCGGPHVENTKELGVFKIKKEEAVSAGVRRIKAILS</sequence>
<keyword evidence="8" id="KW-0648">Protein biosynthesis</keyword>
<dbReference type="EMBL" id="PFCQ01000006">
    <property type="protein sequence ID" value="PIR68401.1"/>
    <property type="molecule type" value="Genomic_DNA"/>
</dbReference>
<dbReference type="Gene3D" id="3.30.54.20">
    <property type="match status" value="1"/>
</dbReference>
<evidence type="ECO:0000256" key="2">
    <source>
        <dbReference type="ARBA" id="ARBA00013168"/>
    </source>
</evidence>
<organism evidence="11 12">
    <name type="scientific">Candidatus Nomurabacteria bacterium CG10_big_fil_rev_8_21_14_0_10_35_16</name>
    <dbReference type="NCBI Taxonomy" id="1974731"/>
    <lineage>
        <taxon>Bacteria</taxon>
        <taxon>Candidatus Nomuraibacteriota</taxon>
    </lineage>
</organism>
<dbReference type="Proteomes" id="UP000230094">
    <property type="component" value="Unassembled WGS sequence"/>
</dbReference>
<evidence type="ECO:0000256" key="7">
    <source>
        <dbReference type="ARBA" id="ARBA00022884"/>
    </source>
</evidence>
<evidence type="ECO:0000259" key="10">
    <source>
        <dbReference type="PROSITE" id="PS50860"/>
    </source>
</evidence>
<dbReference type="SUPFAM" id="SSF55681">
    <property type="entry name" value="Class II aaRS and biotin synthetases"/>
    <property type="match status" value="1"/>
</dbReference>
<dbReference type="GO" id="GO:0006419">
    <property type="term" value="P:alanyl-tRNA aminoacylation"/>
    <property type="evidence" value="ECO:0007669"/>
    <property type="project" value="InterPro"/>
</dbReference>
<reference evidence="12" key="1">
    <citation type="submission" date="2017-09" db="EMBL/GenBank/DDBJ databases">
        <title>Depth-based differentiation of microbial function through sediment-hosted aquifers and enrichment of novel symbionts in the deep terrestrial subsurface.</title>
        <authorList>
            <person name="Probst A.J."/>
            <person name="Ladd B."/>
            <person name="Jarett J.K."/>
            <person name="Geller-Mcgrath D.E."/>
            <person name="Sieber C.M.K."/>
            <person name="Emerson J.B."/>
            <person name="Anantharaman K."/>
            <person name="Thomas B.C."/>
            <person name="Malmstrom R."/>
            <person name="Stieglmeier M."/>
            <person name="Klingl A."/>
            <person name="Woyke T."/>
            <person name="Ryan C.M."/>
            <person name="Banfield J.F."/>
        </authorList>
    </citation>
    <scope>NUCLEOTIDE SEQUENCE [LARGE SCALE GENOMIC DNA]</scope>
</reference>
<keyword evidence="5" id="KW-0547">Nucleotide-binding</keyword>
<dbReference type="InterPro" id="IPR018163">
    <property type="entry name" value="Thr/Ala-tRNA-synth_IIc_edit"/>
</dbReference>
<name>A0A2H0TBN1_9BACT</name>
<evidence type="ECO:0000313" key="12">
    <source>
        <dbReference type="Proteomes" id="UP000230094"/>
    </source>
</evidence>
<evidence type="ECO:0000256" key="4">
    <source>
        <dbReference type="ARBA" id="ARBA00022598"/>
    </source>
</evidence>
<evidence type="ECO:0000256" key="3">
    <source>
        <dbReference type="ARBA" id="ARBA00022555"/>
    </source>
</evidence>
<protein>
    <recommendedName>
        <fullName evidence="2">alanine--tRNA ligase</fullName>
        <ecNumber evidence="2">6.1.1.7</ecNumber>
    </recommendedName>
</protein>
<dbReference type="InterPro" id="IPR045864">
    <property type="entry name" value="aa-tRNA-synth_II/BPL/LPL"/>
</dbReference>
<dbReference type="InterPro" id="IPR018162">
    <property type="entry name" value="Ala-tRNA-ligase_IIc_anticod-bd"/>
</dbReference>
<dbReference type="AlphaFoldDB" id="A0A2H0TBN1"/>
<dbReference type="SUPFAM" id="SSF101353">
    <property type="entry name" value="Putative anticodon-binding domain of alanyl-tRNA synthetase (AlaRS)"/>
    <property type="match status" value="1"/>
</dbReference>
<dbReference type="PRINTS" id="PR00980">
    <property type="entry name" value="TRNASYNTHALA"/>
</dbReference>
<feature type="domain" description="Alanyl-transfer RNA synthetases family profile" evidence="10">
    <location>
        <begin position="1"/>
        <end position="579"/>
    </location>
</feature>
<dbReference type="InterPro" id="IPR012947">
    <property type="entry name" value="tRNA_SAD"/>
</dbReference>
<dbReference type="Gene3D" id="3.30.980.10">
    <property type="entry name" value="Threonyl-trna Synthetase, Chain A, domain 2"/>
    <property type="match status" value="1"/>
</dbReference>
<dbReference type="PANTHER" id="PTHR11777:SF9">
    <property type="entry name" value="ALANINE--TRNA LIGASE, CYTOPLASMIC"/>
    <property type="match status" value="1"/>
</dbReference>
<dbReference type="GO" id="GO:0002161">
    <property type="term" value="F:aminoacyl-tRNA deacylase activity"/>
    <property type="evidence" value="ECO:0007669"/>
    <property type="project" value="TreeGrafter"/>
</dbReference>
<gene>
    <name evidence="11" type="ORF">COU49_01270</name>
</gene>
<dbReference type="PROSITE" id="PS50860">
    <property type="entry name" value="AA_TRNA_LIGASE_II_ALA"/>
    <property type="match status" value="1"/>
</dbReference>
<dbReference type="InterPro" id="IPR050058">
    <property type="entry name" value="Ala-tRNA_ligase"/>
</dbReference>
<keyword evidence="3" id="KW-0820">tRNA-binding</keyword>
<dbReference type="InterPro" id="IPR018164">
    <property type="entry name" value="Ala-tRNA-synth_IIc_N"/>
</dbReference>
<dbReference type="GO" id="GO:0004813">
    <property type="term" value="F:alanine-tRNA ligase activity"/>
    <property type="evidence" value="ECO:0007669"/>
    <property type="project" value="UniProtKB-EC"/>
</dbReference>
<dbReference type="CDD" id="cd00673">
    <property type="entry name" value="AlaRS_core"/>
    <property type="match status" value="1"/>
</dbReference>
<proteinExistence type="inferred from homology"/>
<dbReference type="Pfam" id="PF07973">
    <property type="entry name" value="tRNA_SAD"/>
    <property type="match status" value="1"/>
</dbReference>
<evidence type="ECO:0000256" key="6">
    <source>
        <dbReference type="ARBA" id="ARBA00022840"/>
    </source>
</evidence>
<keyword evidence="6" id="KW-0067">ATP-binding</keyword>
<dbReference type="InterPro" id="IPR002318">
    <property type="entry name" value="Ala-tRNA-lgiase_IIc"/>
</dbReference>
<evidence type="ECO:0000256" key="9">
    <source>
        <dbReference type="ARBA" id="ARBA00023146"/>
    </source>
</evidence>
<keyword evidence="4 11" id="KW-0436">Ligase</keyword>